<dbReference type="EMBL" id="BK059130">
    <property type="protein sequence ID" value="DAE32829.1"/>
    <property type="molecule type" value="Genomic_DNA"/>
</dbReference>
<organism evidence="1">
    <name type="scientific">virus sp. ctBS918</name>
    <dbReference type="NCBI Taxonomy" id="2825807"/>
    <lineage>
        <taxon>Viruses</taxon>
    </lineage>
</organism>
<protein>
    <submittedName>
        <fullName evidence="1">Microtubule-associated protein RP/EB family member coil four helix.0A</fullName>
    </submittedName>
</protein>
<evidence type="ECO:0000313" key="1">
    <source>
        <dbReference type="EMBL" id="DAE32829.1"/>
    </source>
</evidence>
<accession>A0A8S5RP07</accession>
<reference evidence="1" key="1">
    <citation type="journal article" date="2021" name="Proc. Natl. Acad. Sci. U.S.A.">
        <title>A Catalog of Tens of Thousands of Viruses from Human Metagenomes Reveals Hidden Associations with Chronic Diseases.</title>
        <authorList>
            <person name="Tisza M.J."/>
            <person name="Buck C.B."/>
        </authorList>
    </citation>
    <scope>NUCLEOTIDE SEQUENCE</scope>
    <source>
        <strain evidence="1">CtBS918</strain>
    </source>
</reference>
<name>A0A8S5RP07_9VIRU</name>
<sequence length="43" mass="5258">MDNDKIQREILCETLLKIEEEIEKLCKEREYIYRKLNSEKGGR</sequence>
<proteinExistence type="predicted"/>